<reference evidence="6" key="1">
    <citation type="submission" date="2019-04" db="EMBL/GenBank/DDBJ databases">
        <title>Evolution of Biomass-Degrading Anaerobic Consortia Revealed by Metagenomics.</title>
        <authorList>
            <person name="Peng X."/>
        </authorList>
    </citation>
    <scope>NUCLEOTIDE SEQUENCE</scope>
    <source>
        <strain evidence="6">SIG66</strain>
    </source>
</reference>
<dbReference type="GO" id="GO:0003841">
    <property type="term" value="F:1-acylglycerol-3-phosphate O-acyltransferase activity"/>
    <property type="evidence" value="ECO:0007669"/>
    <property type="project" value="TreeGrafter"/>
</dbReference>
<gene>
    <name evidence="6" type="ORF">E7027_04190</name>
</gene>
<dbReference type="Pfam" id="PF01553">
    <property type="entry name" value="Acyltransferase"/>
    <property type="match status" value="1"/>
</dbReference>
<evidence type="ECO:0000256" key="2">
    <source>
        <dbReference type="ARBA" id="ARBA00022679"/>
    </source>
</evidence>
<protein>
    <submittedName>
        <fullName evidence="6">1-acyl-sn-glycerol-3-phosphate acyltransferase</fullName>
    </submittedName>
</protein>
<comment type="caution">
    <text evidence="6">The sequence shown here is derived from an EMBL/GenBank/DDBJ whole genome shotgun (WGS) entry which is preliminary data.</text>
</comment>
<dbReference type="SMART" id="SM00563">
    <property type="entry name" value="PlsC"/>
    <property type="match status" value="1"/>
</dbReference>
<keyword evidence="2" id="KW-0808">Transferase</keyword>
<evidence type="ECO:0000256" key="1">
    <source>
        <dbReference type="ARBA" id="ARBA00005189"/>
    </source>
</evidence>
<dbReference type="SUPFAM" id="SSF69593">
    <property type="entry name" value="Glycerol-3-phosphate (1)-acyltransferase"/>
    <property type="match status" value="1"/>
</dbReference>
<feature type="domain" description="Phospholipid/glycerol acyltransferase" evidence="5">
    <location>
        <begin position="77"/>
        <end position="186"/>
    </location>
</feature>
<dbReference type="EMBL" id="SUVG01000004">
    <property type="protein sequence ID" value="MBE6421314.1"/>
    <property type="molecule type" value="Genomic_DNA"/>
</dbReference>
<keyword evidence="4" id="KW-0812">Transmembrane</keyword>
<dbReference type="Proteomes" id="UP000725649">
    <property type="component" value="Unassembled WGS sequence"/>
</dbReference>
<evidence type="ECO:0000256" key="3">
    <source>
        <dbReference type="ARBA" id="ARBA00023315"/>
    </source>
</evidence>
<sequence length="242" mass="26892">MYAVRTFFNTAIIGVSAILWLFLSALAAAPFLWLFPGKNGKNVRTFVYYQSKGILFFIWCCSRGIKVEKAPRPEQPCIVAANHASALDLYTVAALGFNKVVYITKGWVFKLPFFRFVMKGAGYIDAEKTPPEEMLAKCQEALNNGYDIVLFPQGSRKNPQARFKSGAFYLAEKTGAPVIPMAIAGTGKMLPSGSLKLRPAEVVLKSFPAVYPQDFSGELAHLEMARSVKKQIMDFVNLEEKK</sequence>
<dbReference type="GO" id="GO:0006654">
    <property type="term" value="P:phosphatidic acid biosynthetic process"/>
    <property type="evidence" value="ECO:0007669"/>
    <property type="project" value="TreeGrafter"/>
</dbReference>
<accession>A0A928HEA0</accession>
<keyword evidence="4" id="KW-0472">Membrane</keyword>
<evidence type="ECO:0000256" key="4">
    <source>
        <dbReference type="SAM" id="Phobius"/>
    </source>
</evidence>
<proteinExistence type="predicted"/>
<dbReference type="AlphaFoldDB" id="A0A928HEA0"/>
<dbReference type="InterPro" id="IPR002123">
    <property type="entry name" value="Plipid/glycerol_acylTrfase"/>
</dbReference>
<organism evidence="6 7">
    <name type="scientific">Candidatus Avelusimicrobium gallicola</name>
    <dbReference type="NCBI Taxonomy" id="2562704"/>
    <lineage>
        <taxon>Bacteria</taxon>
        <taxon>Pseudomonadati</taxon>
        <taxon>Elusimicrobiota</taxon>
        <taxon>Elusimicrobia</taxon>
        <taxon>Elusimicrobiales</taxon>
        <taxon>Elusimicrobiaceae</taxon>
        <taxon>Candidatus Avelusimicrobium</taxon>
    </lineage>
</organism>
<keyword evidence="4" id="KW-1133">Transmembrane helix</keyword>
<keyword evidence="3 6" id="KW-0012">Acyltransferase</keyword>
<feature type="transmembrane region" description="Helical" evidence="4">
    <location>
        <begin position="12"/>
        <end position="35"/>
    </location>
</feature>
<evidence type="ECO:0000313" key="7">
    <source>
        <dbReference type="Proteomes" id="UP000725649"/>
    </source>
</evidence>
<evidence type="ECO:0000259" key="5">
    <source>
        <dbReference type="SMART" id="SM00563"/>
    </source>
</evidence>
<comment type="pathway">
    <text evidence="1">Lipid metabolism.</text>
</comment>
<name>A0A928HEA0_9BACT</name>
<dbReference type="PANTHER" id="PTHR10434:SF66">
    <property type="entry name" value="PHOSPHOLIPID_GLYCEROL ACYLTRANSFERASE DOMAIN-CONTAINING PROTEIN"/>
    <property type="match status" value="1"/>
</dbReference>
<evidence type="ECO:0000313" key="6">
    <source>
        <dbReference type="EMBL" id="MBE6421314.1"/>
    </source>
</evidence>
<dbReference type="PANTHER" id="PTHR10434">
    <property type="entry name" value="1-ACYL-SN-GLYCEROL-3-PHOSPHATE ACYLTRANSFERASE"/>
    <property type="match status" value="1"/>
</dbReference>
<dbReference type="CDD" id="cd07989">
    <property type="entry name" value="LPLAT_AGPAT-like"/>
    <property type="match status" value="1"/>
</dbReference>